<dbReference type="RefSeq" id="WP_051665573.1">
    <property type="nucleotide sequence ID" value="NZ_CADEAH010000003.1"/>
</dbReference>
<dbReference type="PATRIC" id="fig|1134510.3.peg.886"/>
<comment type="caution">
    <text evidence="1">The sequence shown here is derived from an EMBL/GenBank/DDBJ whole genome shotgun (WGS) entry which is preliminary data.</text>
</comment>
<evidence type="ECO:0000313" key="1">
    <source>
        <dbReference type="EMBL" id="KEC55487.1"/>
    </source>
</evidence>
<reference evidence="1 2" key="1">
    <citation type="submission" date="2012-04" db="EMBL/GenBank/DDBJ databases">
        <title>The Genome Sequence of Bartonella koehlerae C-29.</title>
        <authorList>
            <consortium name="The Broad Institute Genome Sequencing Platform"/>
            <consortium name="The Broad Institute Genome Sequencing Center for Infectious Disease"/>
            <person name="Feldgarden M."/>
            <person name="Kirby J."/>
            <person name="Kosoy M."/>
            <person name="Birtles R."/>
            <person name="Probert W.S."/>
            <person name="Chiaraviglio L."/>
            <person name="Walker B."/>
            <person name="Young S.K."/>
            <person name="Zeng Q."/>
            <person name="Gargeya S."/>
            <person name="Fitzgerald M."/>
            <person name="Haas B."/>
            <person name="Abouelleil A."/>
            <person name="Alvarado L."/>
            <person name="Arachchi H.M."/>
            <person name="Berlin A.M."/>
            <person name="Chapman S.B."/>
            <person name="Goldberg J."/>
            <person name="Griggs A."/>
            <person name="Gujja S."/>
            <person name="Hansen M."/>
            <person name="Howarth C."/>
            <person name="Imamovic A."/>
            <person name="Larimer J."/>
            <person name="McCowen C."/>
            <person name="Montmayeur A."/>
            <person name="Murphy C."/>
            <person name="Neiman D."/>
            <person name="Pearson M."/>
            <person name="Priest M."/>
            <person name="Roberts A."/>
            <person name="Saif S."/>
            <person name="Shea T."/>
            <person name="Sisk P."/>
            <person name="Sykes S."/>
            <person name="Wortman J."/>
            <person name="Nusbaum C."/>
            <person name="Birren B."/>
        </authorList>
    </citation>
    <scope>NUCLEOTIDE SEQUENCE [LARGE SCALE GENOMIC DNA]</scope>
    <source>
        <strain evidence="1 2">C-29</strain>
    </source>
</reference>
<accession>A0A067WHX6</accession>
<dbReference type="HOGENOM" id="CLU_2858642_0_0_5"/>
<keyword evidence="2" id="KW-1185">Reference proteome</keyword>
<protein>
    <submittedName>
        <fullName evidence="1">Uncharacterized protein</fullName>
    </submittedName>
</protein>
<proteinExistence type="predicted"/>
<name>A0A067WHX6_9HYPH</name>
<dbReference type="Proteomes" id="UP000027015">
    <property type="component" value="Unassembled WGS sequence"/>
</dbReference>
<gene>
    <name evidence="1" type="ORF">O9A_00767</name>
</gene>
<dbReference type="EMBL" id="AHPL01000007">
    <property type="protein sequence ID" value="KEC55487.1"/>
    <property type="molecule type" value="Genomic_DNA"/>
</dbReference>
<sequence length="64" mass="7038">MKDVKVHGCKQIVLGEGSYAYNSKIQSKGKTLGQQNVYDNGAAFFADVMSGEEQNFSAWFEDIG</sequence>
<dbReference type="AlphaFoldDB" id="A0A067WHX6"/>
<dbReference type="STRING" id="1134510.O9A_00767"/>
<organism evidence="1 2">
    <name type="scientific">Bartonella koehlerae C-29</name>
    <dbReference type="NCBI Taxonomy" id="1134510"/>
    <lineage>
        <taxon>Bacteria</taxon>
        <taxon>Pseudomonadati</taxon>
        <taxon>Pseudomonadota</taxon>
        <taxon>Alphaproteobacteria</taxon>
        <taxon>Hyphomicrobiales</taxon>
        <taxon>Bartonellaceae</taxon>
        <taxon>Bartonella</taxon>
    </lineage>
</organism>
<evidence type="ECO:0000313" key="2">
    <source>
        <dbReference type="Proteomes" id="UP000027015"/>
    </source>
</evidence>